<accession>A0A0V1C800</accession>
<name>A0A0V1C800_TRIBR</name>
<dbReference type="Proteomes" id="UP000054653">
    <property type="component" value="Unassembled WGS sequence"/>
</dbReference>
<dbReference type="EMBL" id="JYDI01000359">
    <property type="protein sequence ID" value="KRY45453.1"/>
    <property type="molecule type" value="Genomic_DNA"/>
</dbReference>
<organism evidence="1 2">
    <name type="scientific">Trichinella britovi</name>
    <name type="common">Parasitic roundworm</name>
    <dbReference type="NCBI Taxonomy" id="45882"/>
    <lineage>
        <taxon>Eukaryota</taxon>
        <taxon>Metazoa</taxon>
        <taxon>Ecdysozoa</taxon>
        <taxon>Nematoda</taxon>
        <taxon>Enoplea</taxon>
        <taxon>Dorylaimia</taxon>
        <taxon>Trichinellida</taxon>
        <taxon>Trichinellidae</taxon>
        <taxon>Trichinella</taxon>
    </lineage>
</organism>
<protein>
    <submittedName>
        <fullName evidence="1">Uncharacterized protein</fullName>
    </submittedName>
</protein>
<reference evidence="1 2" key="1">
    <citation type="submission" date="2015-01" db="EMBL/GenBank/DDBJ databases">
        <title>Evolution of Trichinella species and genotypes.</title>
        <authorList>
            <person name="Korhonen P.K."/>
            <person name="Edoardo P."/>
            <person name="Giuseppe L.R."/>
            <person name="Gasser R.B."/>
        </authorList>
    </citation>
    <scope>NUCLEOTIDE SEQUENCE [LARGE SCALE GENOMIC DNA]</scope>
    <source>
        <strain evidence="1">ISS120</strain>
    </source>
</reference>
<comment type="caution">
    <text evidence="1">The sequence shown here is derived from an EMBL/GenBank/DDBJ whole genome shotgun (WGS) entry which is preliminary data.</text>
</comment>
<evidence type="ECO:0000313" key="1">
    <source>
        <dbReference type="EMBL" id="KRY45453.1"/>
    </source>
</evidence>
<keyword evidence="2" id="KW-1185">Reference proteome</keyword>
<proteinExistence type="predicted"/>
<sequence>MKDRNRSVLPGCSSEWFLRITRQTGLRFICFLDSQTGRGTMRTHAGLCPRFQLSMSSCCTKGNAGELKKTHANLT</sequence>
<gene>
    <name evidence="1" type="ORF">T03_10081</name>
</gene>
<evidence type="ECO:0000313" key="2">
    <source>
        <dbReference type="Proteomes" id="UP000054653"/>
    </source>
</evidence>
<dbReference type="AlphaFoldDB" id="A0A0V1C800"/>